<comment type="caution">
    <text evidence="5">The sequence shown here is derived from an EMBL/GenBank/DDBJ whole genome shotgun (WGS) entry which is preliminary data.</text>
</comment>
<evidence type="ECO:0000313" key="5">
    <source>
        <dbReference type="EMBL" id="MFA1610193.1"/>
    </source>
</evidence>
<evidence type="ECO:0000256" key="2">
    <source>
        <dbReference type="ARBA" id="ARBA00022679"/>
    </source>
</evidence>
<gene>
    <name evidence="5" type="ORF">OS889_04145</name>
</gene>
<dbReference type="InterPro" id="IPR029063">
    <property type="entry name" value="SAM-dependent_MTases_sf"/>
</dbReference>
<evidence type="ECO:0000313" key="6">
    <source>
        <dbReference type="Proteomes" id="UP001570511"/>
    </source>
</evidence>
<evidence type="ECO:0000256" key="1">
    <source>
        <dbReference type="ARBA" id="ARBA00022603"/>
    </source>
</evidence>
<dbReference type="PANTHER" id="PTHR13069">
    <property type="entry name" value="ALKYLATED DNA REPAIR PROTEIN ALKB HOMOLOG 8"/>
    <property type="match status" value="1"/>
</dbReference>
<dbReference type="Proteomes" id="UP001570511">
    <property type="component" value="Unassembled WGS sequence"/>
</dbReference>
<evidence type="ECO:0000259" key="4">
    <source>
        <dbReference type="Pfam" id="PF13649"/>
    </source>
</evidence>
<dbReference type="Gene3D" id="3.40.50.150">
    <property type="entry name" value="Vaccinia Virus protein VP39"/>
    <property type="match status" value="1"/>
</dbReference>
<reference evidence="5 6" key="1">
    <citation type="submission" date="2024-08" db="EMBL/GenBank/DDBJ databases">
        <title>Halobellus sp. MBLA0158 whole genome sequence.</title>
        <authorList>
            <person name="Hwang C.Y."/>
            <person name="Cho E.-S."/>
            <person name="Seo M.-J."/>
        </authorList>
    </citation>
    <scope>NUCLEOTIDE SEQUENCE [LARGE SCALE GENOMIC DNA]</scope>
    <source>
        <strain evidence="5 6">MBLA0158</strain>
    </source>
</reference>
<dbReference type="GO" id="GO:0006400">
    <property type="term" value="P:tRNA modification"/>
    <property type="evidence" value="ECO:0007669"/>
    <property type="project" value="UniProtKB-ARBA"/>
</dbReference>
<dbReference type="EMBL" id="JBGNYA010000001">
    <property type="protein sequence ID" value="MFA1610193.1"/>
    <property type="molecule type" value="Genomic_DNA"/>
</dbReference>
<accession>A0ABD5MCI0</accession>
<dbReference type="InterPro" id="IPR041698">
    <property type="entry name" value="Methyltransf_25"/>
</dbReference>
<proteinExistence type="predicted"/>
<dbReference type="SUPFAM" id="SSF53335">
    <property type="entry name" value="S-adenosyl-L-methionine-dependent methyltransferases"/>
    <property type="match status" value="1"/>
</dbReference>
<name>A0ABD5MCI0_9EURY</name>
<dbReference type="RefSeq" id="WP_372387559.1">
    <property type="nucleotide sequence ID" value="NZ_JBGNYA010000001.1"/>
</dbReference>
<feature type="compositionally biased region" description="Basic and acidic residues" evidence="3">
    <location>
        <begin position="15"/>
        <end position="25"/>
    </location>
</feature>
<dbReference type="CDD" id="cd02440">
    <property type="entry name" value="AdoMet_MTases"/>
    <property type="match status" value="1"/>
</dbReference>
<feature type="region of interest" description="Disordered" evidence="3">
    <location>
        <begin position="1"/>
        <end position="25"/>
    </location>
</feature>
<feature type="domain" description="Methyltransferase" evidence="4">
    <location>
        <begin position="98"/>
        <end position="192"/>
    </location>
</feature>
<dbReference type="EC" id="2.1.1.-" evidence="5"/>
<keyword evidence="2 5" id="KW-0808">Transferase</keyword>
<dbReference type="GO" id="GO:0008175">
    <property type="term" value="F:tRNA methyltransferase activity"/>
    <property type="evidence" value="ECO:0007669"/>
    <property type="project" value="UniProtKB-ARBA"/>
</dbReference>
<keyword evidence="1 5" id="KW-0489">Methyltransferase</keyword>
<dbReference type="InterPro" id="IPR051422">
    <property type="entry name" value="AlkB_tRNA_MeTrf/Diox"/>
</dbReference>
<dbReference type="GO" id="GO:0032259">
    <property type="term" value="P:methylation"/>
    <property type="evidence" value="ECO:0007669"/>
    <property type="project" value="UniProtKB-KW"/>
</dbReference>
<sequence length="274" mass="29080">MDDERSSSGGDSEAEPGRDTESVRETYDRIADHFASTREYPWPEVAAFLGREPGGGADLDDDAATLADGARPALRGRGAESIGGSGIGADDRAERVGLDLGCGNGRHAELLADVTERVLAVDASAGLLRTARRRALDRGFDARLVQGDAASLPLRGDRVDVAVYVATLHHLRPRERRVASLSELARVLRPGGRALVSVWSTAHDRFDAASGFDTTVDWTLPGGETVPRFYHIYDSAEFDADLAASDLRTVDSVVSSGNCYAVVTPERGGDGSGV</sequence>
<protein>
    <submittedName>
        <fullName evidence="5">Class I SAM-dependent methyltransferase</fullName>
        <ecNumber evidence="5">2.1.1.-</ecNumber>
    </submittedName>
</protein>
<dbReference type="Pfam" id="PF13649">
    <property type="entry name" value="Methyltransf_25"/>
    <property type="match status" value="1"/>
</dbReference>
<keyword evidence="6" id="KW-1185">Reference proteome</keyword>
<evidence type="ECO:0000256" key="3">
    <source>
        <dbReference type="SAM" id="MobiDB-lite"/>
    </source>
</evidence>
<organism evidence="5 6">
    <name type="scientific">Halobellus rubicundus</name>
    <dbReference type="NCBI Taxonomy" id="2996466"/>
    <lineage>
        <taxon>Archaea</taxon>
        <taxon>Methanobacteriati</taxon>
        <taxon>Methanobacteriota</taxon>
        <taxon>Stenosarchaea group</taxon>
        <taxon>Halobacteria</taxon>
        <taxon>Halobacteriales</taxon>
        <taxon>Haloferacaceae</taxon>
        <taxon>Halobellus</taxon>
    </lineage>
</organism>
<dbReference type="PANTHER" id="PTHR13069:SF21">
    <property type="entry name" value="ALKYLATED DNA REPAIR PROTEIN ALKB HOMOLOG 8"/>
    <property type="match status" value="1"/>
</dbReference>
<dbReference type="AlphaFoldDB" id="A0ABD5MCI0"/>